<reference evidence="2" key="1">
    <citation type="submission" date="2018-05" db="EMBL/GenBank/DDBJ databases">
        <title>Draft genome of Mucuna pruriens seed.</title>
        <authorList>
            <person name="Nnadi N.E."/>
            <person name="Vos R."/>
            <person name="Hasami M.H."/>
            <person name="Devisetty U.K."/>
            <person name="Aguiy J.C."/>
        </authorList>
    </citation>
    <scope>NUCLEOTIDE SEQUENCE [LARGE SCALE GENOMIC DNA]</scope>
    <source>
        <strain evidence="2">JCA_2017</strain>
    </source>
</reference>
<comment type="caution">
    <text evidence="2">The sequence shown here is derived from an EMBL/GenBank/DDBJ whole genome shotgun (WGS) entry which is preliminary data.</text>
</comment>
<dbReference type="AlphaFoldDB" id="A0A371FJS8"/>
<gene>
    <name evidence="2" type="ORF">CR513_41245</name>
</gene>
<feature type="compositionally biased region" description="Basic residues" evidence="1">
    <location>
        <begin position="39"/>
        <end position="52"/>
    </location>
</feature>
<accession>A0A371FJS8</accession>
<dbReference type="EMBL" id="QJKJ01008855">
    <property type="protein sequence ID" value="RDX78480.1"/>
    <property type="molecule type" value="Genomic_DNA"/>
</dbReference>
<feature type="non-terminal residue" evidence="2">
    <location>
        <position position="1"/>
    </location>
</feature>
<evidence type="ECO:0000256" key="1">
    <source>
        <dbReference type="SAM" id="MobiDB-lite"/>
    </source>
</evidence>
<organism evidence="2 3">
    <name type="scientific">Mucuna pruriens</name>
    <name type="common">Velvet bean</name>
    <name type="synonym">Dolichos pruriens</name>
    <dbReference type="NCBI Taxonomy" id="157652"/>
    <lineage>
        <taxon>Eukaryota</taxon>
        <taxon>Viridiplantae</taxon>
        <taxon>Streptophyta</taxon>
        <taxon>Embryophyta</taxon>
        <taxon>Tracheophyta</taxon>
        <taxon>Spermatophyta</taxon>
        <taxon>Magnoliopsida</taxon>
        <taxon>eudicotyledons</taxon>
        <taxon>Gunneridae</taxon>
        <taxon>Pentapetalae</taxon>
        <taxon>rosids</taxon>
        <taxon>fabids</taxon>
        <taxon>Fabales</taxon>
        <taxon>Fabaceae</taxon>
        <taxon>Papilionoideae</taxon>
        <taxon>50 kb inversion clade</taxon>
        <taxon>NPAAA clade</taxon>
        <taxon>indigoferoid/millettioid clade</taxon>
        <taxon>Phaseoleae</taxon>
        <taxon>Mucuna</taxon>
    </lineage>
</organism>
<protein>
    <submittedName>
        <fullName evidence="2">Uncharacterized protein</fullName>
    </submittedName>
</protein>
<name>A0A371FJS8_MUCPR</name>
<evidence type="ECO:0000313" key="2">
    <source>
        <dbReference type="EMBL" id="RDX78480.1"/>
    </source>
</evidence>
<feature type="region of interest" description="Disordered" evidence="1">
    <location>
        <begin position="33"/>
        <end position="83"/>
    </location>
</feature>
<dbReference type="Proteomes" id="UP000257109">
    <property type="component" value="Unassembled WGS sequence"/>
</dbReference>
<sequence>MEYMRRLEERIEKLRGGLESMRLDTQSINAKVDALSKGKEKKKSHGSDRHRRHLEELKRVPTNAIQSKIPPFLGDEGPNTYLD</sequence>
<keyword evidence="3" id="KW-1185">Reference proteome</keyword>
<proteinExistence type="predicted"/>
<evidence type="ECO:0000313" key="3">
    <source>
        <dbReference type="Proteomes" id="UP000257109"/>
    </source>
</evidence>